<dbReference type="InterPro" id="IPR027417">
    <property type="entry name" value="P-loop_NTPase"/>
</dbReference>
<dbReference type="GO" id="GO:0019843">
    <property type="term" value="F:rRNA binding"/>
    <property type="evidence" value="ECO:0007669"/>
    <property type="project" value="UniProtKB-KW"/>
</dbReference>
<evidence type="ECO:0000256" key="5">
    <source>
        <dbReference type="ARBA" id="ARBA00022741"/>
    </source>
</evidence>
<feature type="domain" description="EngC GTPase" evidence="11">
    <location>
        <begin position="113"/>
        <end position="259"/>
    </location>
</feature>
<evidence type="ECO:0000256" key="2">
    <source>
        <dbReference type="ARBA" id="ARBA00022517"/>
    </source>
</evidence>
<dbReference type="RefSeq" id="WP_148894486.1">
    <property type="nucleotide sequence ID" value="NZ_VNIB01000001.1"/>
</dbReference>
<dbReference type="GO" id="GO:0003924">
    <property type="term" value="F:GTPase activity"/>
    <property type="evidence" value="ECO:0007669"/>
    <property type="project" value="UniProtKB-UniRule"/>
</dbReference>
<keyword evidence="5 10" id="KW-0547">Nucleotide-binding</keyword>
<keyword evidence="8 10" id="KW-0694">RNA-binding</keyword>
<dbReference type="CDD" id="cd01854">
    <property type="entry name" value="YjeQ_EngC"/>
    <property type="match status" value="1"/>
</dbReference>
<evidence type="ECO:0000313" key="14">
    <source>
        <dbReference type="Proteomes" id="UP000324159"/>
    </source>
</evidence>
<keyword evidence="4 10" id="KW-0699">rRNA-binding</keyword>
<evidence type="ECO:0000256" key="9">
    <source>
        <dbReference type="ARBA" id="ARBA00023134"/>
    </source>
</evidence>
<dbReference type="InterPro" id="IPR030378">
    <property type="entry name" value="G_CP_dom"/>
</dbReference>
<dbReference type="PROSITE" id="PS50936">
    <property type="entry name" value="ENGC_GTPASE"/>
    <property type="match status" value="1"/>
</dbReference>
<evidence type="ECO:0000256" key="10">
    <source>
        <dbReference type="HAMAP-Rule" id="MF_01820"/>
    </source>
</evidence>
<dbReference type="SUPFAM" id="SSF52540">
    <property type="entry name" value="P-loop containing nucleoside triphosphate hydrolases"/>
    <property type="match status" value="1"/>
</dbReference>
<dbReference type="AlphaFoldDB" id="A0A5D3WP09"/>
<keyword evidence="3 10" id="KW-0479">Metal-binding</keyword>
<dbReference type="InterPro" id="IPR010914">
    <property type="entry name" value="RsgA_GTPase_dom"/>
</dbReference>
<dbReference type="PANTHER" id="PTHR32120">
    <property type="entry name" value="SMALL RIBOSOMAL SUBUNIT BIOGENESIS GTPASE RSGA"/>
    <property type="match status" value="1"/>
</dbReference>
<feature type="binding site" evidence="10">
    <location>
        <position position="291"/>
    </location>
    <ligand>
        <name>Zn(2+)</name>
        <dbReference type="ChEBI" id="CHEBI:29105"/>
    </ligand>
</feature>
<comment type="caution">
    <text evidence="13">The sequence shown here is derived from an EMBL/GenBank/DDBJ whole genome shotgun (WGS) entry which is preliminary data.</text>
</comment>
<dbReference type="GO" id="GO:0046872">
    <property type="term" value="F:metal ion binding"/>
    <property type="evidence" value="ECO:0007669"/>
    <property type="project" value="UniProtKB-KW"/>
</dbReference>
<feature type="binding site" evidence="10">
    <location>
        <position position="289"/>
    </location>
    <ligand>
        <name>Zn(2+)</name>
        <dbReference type="ChEBI" id="CHEBI:29105"/>
    </ligand>
</feature>
<keyword evidence="7 10" id="KW-0862">Zinc</keyword>
<keyword evidence="6 10" id="KW-0378">Hydrolase</keyword>
<sequence length="330" mass="36531">MSDRRLRELGWYPELEPMLAEGRKRGLQAARVMAASRTFSTLLAGDGRQLKSRIPGRLHHLARRGGLLPVVGDWVLHRPGRPGREGVVDAVLPRKSAIVRQAPGRAVPQVICANVDTVLIVTGLDQDYNPRRIERYLALVGGSGAEAVVVLNKMELCRDLERCLNEVRNLGCPAVLPVSALRGEGLDALAPWLRKGMTLAMLGSSGAGKSTLANRLLGEERQVVGRLSERDGKGQHTTTQREMLVLPGGALLIDNPGMREIQLLQETTTLEEAFPDIVELGRACRFTDCRHHREPDCQVKEAVASGRLDEVRYQNFLKLQQELESREKIR</sequence>
<dbReference type="GO" id="GO:0005525">
    <property type="term" value="F:GTP binding"/>
    <property type="evidence" value="ECO:0007669"/>
    <property type="project" value="UniProtKB-UniRule"/>
</dbReference>
<evidence type="ECO:0000256" key="6">
    <source>
        <dbReference type="ARBA" id="ARBA00022801"/>
    </source>
</evidence>
<dbReference type="PROSITE" id="PS51721">
    <property type="entry name" value="G_CP"/>
    <property type="match status" value="1"/>
</dbReference>
<protein>
    <recommendedName>
        <fullName evidence="10">Small ribosomal subunit biogenesis GTPase RsgA</fullName>
        <ecNumber evidence="10">3.6.1.-</ecNumber>
    </recommendedName>
</protein>
<feature type="binding site" evidence="10">
    <location>
        <position position="297"/>
    </location>
    <ligand>
        <name>Zn(2+)</name>
        <dbReference type="ChEBI" id="CHEBI:29105"/>
    </ligand>
</feature>
<feature type="domain" description="CP-type G" evidence="12">
    <location>
        <begin position="104"/>
        <end position="261"/>
    </location>
</feature>
<keyword evidence="14" id="KW-1185">Reference proteome</keyword>
<dbReference type="NCBIfam" id="TIGR00157">
    <property type="entry name" value="ribosome small subunit-dependent GTPase A"/>
    <property type="match status" value="1"/>
</dbReference>
<dbReference type="Gene3D" id="3.40.50.300">
    <property type="entry name" value="P-loop containing nucleotide triphosphate hydrolases"/>
    <property type="match status" value="1"/>
</dbReference>
<proteinExistence type="inferred from homology"/>
<organism evidence="13 14">
    <name type="scientific">Geothermobacter ehrlichii</name>
    <dbReference type="NCBI Taxonomy" id="213224"/>
    <lineage>
        <taxon>Bacteria</taxon>
        <taxon>Pseudomonadati</taxon>
        <taxon>Thermodesulfobacteriota</taxon>
        <taxon>Desulfuromonadia</taxon>
        <taxon>Desulfuromonadales</taxon>
        <taxon>Geothermobacteraceae</taxon>
        <taxon>Geothermobacter</taxon>
    </lineage>
</organism>
<comment type="function">
    <text evidence="10">One of several proteins that assist in the late maturation steps of the functional core of the 30S ribosomal subunit. Helps release RbfA from mature subunits. May play a role in the assembly of ribosomal proteins into the subunit. Circularly permuted GTPase that catalyzes slow GTP hydrolysis, GTPase activity is stimulated by the 30S ribosomal subunit.</text>
</comment>
<keyword evidence="1 10" id="KW-0963">Cytoplasm</keyword>
<keyword evidence="9 10" id="KW-0342">GTP-binding</keyword>
<comment type="cofactor">
    <cofactor evidence="10">
        <name>Zn(2+)</name>
        <dbReference type="ChEBI" id="CHEBI:29105"/>
    </cofactor>
    <text evidence="10">Binds 1 zinc ion per subunit.</text>
</comment>
<dbReference type="HAMAP" id="MF_01820">
    <property type="entry name" value="GTPase_RsgA"/>
    <property type="match status" value="1"/>
</dbReference>
<comment type="similarity">
    <text evidence="10">Belongs to the TRAFAC class YlqF/YawG GTPase family. RsgA subfamily.</text>
</comment>
<evidence type="ECO:0000256" key="8">
    <source>
        <dbReference type="ARBA" id="ARBA00022884"/>
    </source>
</evidence>
<reference evidence="13 14" key="1">
    <citation type="submission" date="2019-07" db="EMBL/GenBank/DDBJ databases">
        <title>Genomic Encyclopedia of Type Strains, Phase IV (KMG-IV): sequencing the most valuable type-strain genomes for metagenomic binning, comparative biology and taxonomic classification.</title>
        <authorList>
            <person name="Goeker M."/>
        </authorList>
    </citation>
    <scope>NUCLEOTIDE SEQUENCE [LARGE SCALE GENOMIC DNA]</scope>
    <source>
        <strain evidence="13 14">SS015</strain>
    </source>
</reference>
<comment type="subcellular location">
    <subcellularLocation>
        <location evidence="10">Cytoplasm</location>
    </subcellularLocation>
</comment>
<dbReference type="Gene3D" id="1.10.40.50">
    <property type="entry name" value="Probable gtpase engc, domain 3"/>
    <property type="match status" value="1"/>
</dbReference>
<dbReference type="EMBL" id="VNIB01000001">
    <property type="protein sequence ID" value="TYP00292.1"/>
    <property type="molecule type" value="Genomic_DNA"/>
</dbReference>
<dbReference type="GO" id="GO:0042274">
    <property type="term" value="P:ribosomal small subunit biogenesis"/>
    <property type="evidence" value="ECO:0007669"/>
    <property type="project" value="UniProtKB-UniRule"/>
</dbReference>
<dbReference type="OrthoDB" id="9809485at2"/>
<dbReference type="Proteomes" id="UP000324159">
    <property type="component" value="Unassembled WGS sequence"/>
</dbReference>
<dbReference type="PANTHER" id="PTHR32120:SF10">
    <property type="entry name" value="SMALL RIBOSOMAL SUBUNIT BIOGENESIS GTPASE RSGA"/>
    <property type="match status" value="1"/>
</dbReference>
<comment type="subunit">
    <text evidence="10">Monomer. Associates with 30S ribosomal subunit, binds 16S rRNA.</text>
</comment>
<evidence type="ECO:0000256" key="1">
    <source>
        <dbReference type="ARBA" id="ARBA00022490"/>
    </source>
</evidence>
<feature type="binding site" evidence="10">
    <location>
        <position position="284"/>
    </location>
    <ligand>
        <name>Zn(2+)</name>
        <dbReference type="ChEBI" id="CHEBI:29105"/>
    </ligand>
</feature>
<gene>
    <name evidence="10" type="primary">rsgA</name>
    <name evidence="13" type="ORF">EDC39_101455</name>
</gene>
<evidence type="ECO:0000256" key="3">
    <source>
        <dbReference type="ARBA" id="ARBA00022723"/>
    </source>
</evidence>
<dbReference type="Pfam" id="PF03193">
    <property type="entry name" value="RsgA_GTPase"/>
    <property type="match status" value="1"/>
</dbReference>
<evidence type="ECO:0000256" key="4">
    <source>
        <dbReference type="ARBA" id="ARBA00022730"/>
    </source>
</evidence>
<evidence type="ECO:0000256" key="7">
    <source>
        <dbReference type="ARBA" id="ARBA00022833"/>
    </source>
</evidence>
<dbReference type="GO" id="GO:0005737">
    <property type="term" value="C:cytoplasm"/>
    <property type="evidence" value="ECO:0007669"/>
    <property type="project" value="UniProtKB-SubCell"/>
</dbReference>
<evidence type="ECO:0000259" key="12">
    <source>
        <dbReference type="PROSITE" id="PS51721"/>
    </source>
</evidence>
<evidence type="ECO:0000259" key="11">
    <source>
        <dbReference type="PROSITE" id="PS50936"/>
    </source>
</evidence>
<feature type="binding site" evidence="10">
    <location>
        <begin position="203"/>
        <end position="211"/>
    </location>
    <ligand>
        <name>GTP</name>
        <dbReference type="ChEBI" id="CHEBI:37565"/>
    </ligand>
</feature>
<evidence type="ECO:0000313" key="13">
    <source>
        <dbReference type="EMBL" id="TYP00292.1"/>
    </source>
</evidence>
<dbReference type="InterPro" id="IPR004881">
    <property type="entry name" value="Ribosome_biogen_GTPase_RsgA"/>
</dbReference>
<keyword evidence="2 10" id="KW-0690">Ribosome biogenesis</keyword>
<dbReference type="EC" id="3.6.1.-" evidence="10"/>
<comment type="caution">
    <text evidence="10">Lacks conserved residue(s) required for the propagation of feature annotation.</text>
</comment>
<accession>A0A5D3WP09</accession>
<name>A0A5D3WP09_9BACT</name>